<keyword evidence="11" id="KW-0472">Membrane</keyword>
<sequence length="160" mass="18485">MRTFQAFSTTESTQLPPAHKSNSTTAYSQPEDFLEIEVCSPVTHLADNRDSSMYTDYEVVTKTNLPSFSRRISRIRRRYSDFELFRKLLLKELELSDGPISKVTIPSLPGKILLNNRFNADVIEERRRGLDKWLKNVAGHPLLQLGSRVLVRFIEKDHFS</sequence>
<dbReference type="GO" id="GO:0034499">
    <property type="term" value="P:late endosome to Golgi transport"/>
    <property type="evidence" value="ECO:0007669"/>
    <property type="project" value="EnsemblFungi"/>
</dbReference>
<evidence type="ECO:0000313" key="16">
    <source>
        <dbReference type="Proteomes" id="UP000002866"/>
    </source>
</evidence>
<dbReference type="PROSITE" id="PS50195">
    <property type="entry name" value="PX"/>
    <property type="match status" value="1"/>
</dbReference>
<dbReference type="GeneID" id="14496250"/>
<dbReference type="SMART" id="SM00312">
    <property type="entry name" value="PX"/>
    <property type="match status" value="1"/>
</dbReference>
<dbReference type="HOGENOM" id="CLU_057172_2_1_1"/>
<evidence type="ECO:0000256" key="4">
    <source>
        <dbReference type="ARBA" id="ARBA00010883"/>
    </source>
</evidence>
<dbReference type="KEGG" id="tbl:TBLA_0E00630"/>
<dbReference type="STRING" id="1071380.I2H422"/>
<dbReference type="OrthoDB" id="5227681at2759"/>
<evidence type="ECO:0000259" key="14">
    <source>
        <dbReference type="PROSITE" id="PS50195"/>
    </source>
</evidence>
<evidence type="ECO:0000256" key="10">
    <source>
        <dbReference type="ARBA" id="ARBA00023121"/>
    </source>
</evidence>
<proteinExistence type="inferred from homology"/>
<dbReference type="EMBL" id="HE806320">
    <property type="protein sequence ID" value="CCH61124.1"/>
    <property type="molecule type" value="Genomic_DNA"/>
</dbReference>
<comment type="function">
    <text evidence="12">Required for retention of late Golgi membrane proteins. Component of the retrieval machinery that functions by direct interaction with the cytosolic tails of certain TGN membrane proteins during the sorting/budding process at the prevacuolar compartment. Binds phosphatidylinositol 3-phosphate (PtdIns(P3)).</text>
</comment>
<dbReference type="InParanoid" id="I2H422"/>
<dbReference type="AlphaFoldDB" id="I2H422"/>
<keyword evidence="9" id="KW-0333">Golgi apparatus</keyword>
<dbReference type="Gene3D" id="3.30.1520.10">
    <property type="entry name" value="Phox-like domain"/>
    <property type="match status" value="1"/>
</dbReference>
<dbReference type="FunCoup" id="I2H422">
    <property type="interactions" value="534"/>
</dbReference>
<accession>I2H422</accession>
<evidence type="ECO:0000256" key="7">
    <source>
        <dbReference type="ARBA" id="ARBA00022490"/>
    </source>
</evidence>
<dbReference type="GO" id="GO:0032994">
    <property type="term" value="C:protein-lipid complex"/>
    <property type="evidence" value="ECO:0007669"/>
    <property type="project" value="EnsemblFungi"/>
</dbReference>
<evidence type="ECO:0000256" key="12">
    <source>
        <dbReference type="ARBA" id="ARBA00025533"/>
    </source>
</evidence>
<evidence type="ECO:0000256" key="11">
    <source>
        <dbReference type="ARBA" id="ARBA00023136"/>
    </source>
</evidence>
<dbReference type="GO" id="GO:0032266">
    <property type="term" value="F:phosphatidylinositol-3-phosphate binding"/>
    <property type="evidence" value="ECO:0007669"/>
    <property type="project" value="EnsemblFungi"/>
</dbReference>
<evidence type="ECO:0000256" key="5">
    <source>
        <dbReference type="ARBA" id="ARBA00020436"/>
    </source>
</evidence>
<evidence type="ECO:0000256" key="13">
    <source>
        <dbReference type="SAM" id="MobiDB-lite"/>
    </source>
</evidence>
<dbReference type="RefSeq" id="XP_004180643.1">
    <property type="nucleotide sequence ID" value="XM_004180595.1"/>
</dbReference>
<evidence type="ECO:0000256" key="8">
    <source>
        <dbReference type="ARBA" id="ARBA00022927"/>
    </source>
</evidence>
<dbReference type="Proteomes" id="UP000002866">
    <property type="component" value="Chromosome 5"/>
</dbReference>
<dbReference type="eggNOG" id="KOG2527">
    <property type="taxonomic scope" value="Eukaryota"/>
</dbReference>
<keyword evidence="6" id="KW-0813">Transport</keyword>
<dbReference type="InterPro" id="IPR036871">
    <property type="entry name" value="PX_dom_sf"/>
</dbReference>
<comment type="similarity">
    <text evidence="4">Belongs to the sorting nexin family.</text>
</comment>
<dbReference type="PANTHER" id="PTHR45963">
    <property type="entry name" value="RE52028P"/>
    <property type="match status" value="1"/>
</dbReference>
<evidence type="ECO:0000313" key="15">
    <source>
        <dbReference type="EMBL" id="CCH61124.1"/>
    </source>
</evidence>
<keyword evidence="8" id="KW-0653">Protein transport</keyword>
<gene>
    <name evidence="15" type="primary">TBLA0E00630</name>
    <name evidence="15" type="ORF">TBLA_0E00630</name>
</gene>
<feature type="region of interest" description="Disordered" evidence="13">
    <location>
        <begin position="1"/>
        <end position="26"/>
    </location>
</feature>
<name>I2H422_HENB6</name>
<reference evidence="15 16" key="1">
    <citation type="journal article" date="2011" name="Proc. Natl. Acad. Sci. U.S.A.">
        <title>Evolutionary erosion of yeast sex chromosomes by mating-type switching accidents.</title>
        <authorList>
            <person name="Gordon J.L."/>
            <person name="Armisen D."/>
            <person name="Proux-Wera E."/>
            <person name="Oheigeartaigh S.S."/>
            <person name="Byrne K.P."/>
            <person name="Wolfe K.H."/>
        </authorList>
    </citation>
    <scope>NUCLEOTIDE SEQUENCE [LARGE SCALE GENOMIC DNA]</scope>
    <source>
        <strain evidence="16">ATCC 34711 / CBS 6284 / DSM 70876 / NBRC 10599 / NRRL Y-10934 / UCD 77-7</strain>
    </source>
</reference>
<dbReference type="InterPro" id="IPR001683">
    <property type="entry name" value="PX_dom"/>
</dbReference>
<evidence type="ECO:0000256" key="1">
    <source>
        <dbReference type="ARBA" id="ARBA00004179"/>
    </source>
</evidence>
<dbReference type="Pfam" id="PF00787">
    <property type="entry name" value="PX"/>
    <property type="match status" value="1"/>
</dbReference>
<keyword evidence="16" id="KW-1185">Reference proteome</keyword>
<keyword evidence="10" id="KW-0446">Lipid-binding</keyword>
<evidence type="ECO:0000256" key="6">
    <source>
        <dbReference type="ARBA" id="ARBA00022448"/>
    </source>
</evidence>
<evidence type="ECO:0000256" key="9">
    <source>
        <dbReference type="ARBA" id="ARBA00023034"/>
    </source>
</evidence>
<dbReference type="GO" id="GO:0032456">
    <property type="term" value="P:endocytic recycling"/>
    <property type="evidence" value="ECO:0007669"/>
    <property type="project" value="TreeGrafter"/>
</dbReference>
<dbReference type="GO" id="GO:0030904">
    <property type="term" value="C:retromer complex"/>
    <property type="evidence" value="ECO:0007669"/>
    <property type="project" value="TreeGrafter"/>
</dbReference>
<dbReference type="GO" id="GO:0005829">
    <property type="term" value="C:cytosol"/>
    <property type="evidence" value="ECO:0007669"/>
    <property type="project" value="EnsemblFungi"/>
</dbReference>
<evidence type="ECO:0000256" key="2">
    <source>
        <dbReference type="ARBA" id="ARBA00004255"/>
    </source>
</evidence>
<feature type="domain" description="PX" evidence="14">
    <location>
        <begin position="35"/>
        <end position="160"/>
    </location>
</feature>
<dbReference type="SUPFAM" id="SSF64268">
    <property type="entry name" value="PX domain"/>
    <property type="match status" value="1"/>
</dbReference>
<dbReference type="InterPro" id="IPR051074">
    <property type="entry name" value="Sorting_Nexin"/>
</dbReference>
<dbReference type="GO" id="GO:0031901">
    <property type="term" value="C:early endosome membrane"/>
    <property type="evidence" value="ECO:0007669"/>
    <property type="project" value="TreeGrafter"/>
</dbReference>
<organism evidence="15 16">
    <name type="scientific">Henningerozyma blattae (strain ATCC 34711 / CBS 6284 / DSM 70876 / NBRC 10599 / NRRL Y-10934 / UCD 77-7)</name>
    <name type="common">Yeast</name>
    <name type="synonym">Tetrapisispora blattae</name>
    <dbReference type="NCBI Taxonomy" id="1071380"/>
    <lineage>
        <taxon>Eukaryota</taxon>
        <taxon>Fungi</taxon>
        <taxon>Dikarya</taxon>
        <taxon>Ascomycota</taxon>
        <taxon>Saccharomycotina</taxon>
        <taxon>Saccharomycetes</taxon>
        <taxon>Saccharomycetales</taxon>
        <taxon>Saccharomycetaceae</taxon>
        <taxon>Henningerozyma</taxon>
    </lineage>
</organism>
<dbReference type="PANTHER" id="PTHR45963:SF2">
    <property type="entry name" value="RE52028P"/>
    <property type="match status" value="1"/>
</dbReference>
<keyword evidence="7" id="KW-0963">Cytoplasm</keyword>
<protein>
    <recommendedName>
        <fullName evidence="5">Sorting nexin-3</fullName>
    </recommendedName>
</protein>
<dbReference type="GO" id="GO:0015031">
    <property type="term" value="P:protein transport"/>
    <property type="evidence" value="ECO:0007669"/>
    <property type="project" value="UniProtKB-KW"/>
</dbReference>
<dbReference type="GO" id="GO:0000139">
    <property type="term" value="C:Golgi membrane"/>
    <property type="evidence" value="ECO:0007669"/>
    <property type="project" value="UniProtKB-SubCell"/>
</dbReference>
<comment type="subcellular location">
    <subcellularLocation>
        <location evidence="3">Cytoplasm</location>
    </subcellularLocation>
    <subcellularLocation>
        <location evidence="2">Golgi apparatus membrane</location>
        <topology evidence="2">Peripheral membrane protein</topology>
        <orientation evidence="2">Cytoplasmic side</orientation>
    </subcellularLocation>
    <subcellularLocation>
        <location evidence="1">Prevacuolar compartment membrane</location>
        <topology evidence="1">Peripheral membrane protein</topology>
        <orientation evidence="1">Cytoplasmic side</orientation>
    </subcellularLocation>
</comment>
<dbReference type="OMA" id="VGRQRYT"/>
<evidence type="ECO:0000256" key="3">
    <source>
        <dbReference type="ARBA" id="ARBA00004496"/>
    </source>
</evidence>